<dbReference type="SUPFAM" id="SSF55811">
    <property type="entry name" value="Nudix"/>
    <property type="match status" value="1"/>
</dbReference>
<dbReference type="Pfam" id="PF00293">
    <property type="entry name" value="NUDIX"/>
    <property type="match status" value="1"/>
</dbReference>
<organism evidence="2 3">
    <name type="scientific">Mangrovivirga cuniculi</name>
    <dbReference type="NCBI Taxonomy" id="2715131"/>
    <lineage>
        <taxon>Bacteria</taxon>
        <taxon>Pseudomonadati</taxon>
        <taxon>Bacteroidota</taxon>
        <taxon>Cytophagia</taxon>
        <taxon>Cytophagales</taxon>
        <taxon>Mangrovivirgaceae</taxon>
        <taxon>Mangrovivirga</taxon>
    </lineage>
</organism>
<dbReference type="RefSeq" id="WP_137092031.1">
    <property type="nucleotide sequence ID" value="NZ_CP028923.1"/>
</dbReference>
<evidence type="ECO:0000313" key="2">
    <source>
        <dbReference type="EMBL" id="QCK16442.1"/>
    </source>
</evidence>
<dbReference type="PROSITE" id="PS51462">
    <property type="entry name" value="NUDIX"/>
    <property type="match status" value="1"/>
</dbReference>
<dbReference type="Gene3D" id="3.90.79.10">
    <property type="entry name" value="Nucleoside Triphosphate Pyrophosphohydrolase"/>
    <property type="match status" value="1"/>
</dbReference>
<gene>
    <name evidence="2" type="ORF">DCC35_17750</name>
</gene>
<dbReference type="OrthoDB" id="9787880at2"/>
<dbReference type="GO" id="GO:0016787">
    <property type="term" value="F:hydrolase activity"/>
    <property type="evidence" value="ECO:0007669"/>
    <property type="project" value="UniProtKB-KW"/>
</dbReference>
<protein>
    <submittedName>
        <fullName evidence="2">NUDIX hydrolase</fullName>
    </submittedName>
</protein>
<dbReference type="EMBL" id="CP028923">
    <property type="protein sequence ID" value="QCK16442.1"/>
    <property type="molecule type" value="Genomic_DNA"/>
</dbReference>
<evidence type="ECO:0000259" key="1">
    <source>
        <dbReference type="PROSITE" id="PS51462"/>
    </source>
</evidence>
<dbReference type="Proteomes" id="UP000298616">
    <property type="component" value="Chromosome"/>
</dbReference>
<dbReference type="InterPro" id="IPR000086">
    <property type="entry name" value="NUDIX_hydrolase_dom"/>
</dbReference>
<dbReference type="CDD" id="cd03674">
    <property type="entry name" value="NUDIX_Hydrolase"/>
    <property type="match status" value="1"/>
</dbReference>
<dbReference type="KEGG" id="fpf:DCC35_17750"/>
<dbReference type="PANTHER" id="PTHR43736:SF1">
    <property type="entry name" value="DIHYDRONEOPTERIN TRIPHOSPHATE DIPHOSPHATASE"/>
    <property type="match status" value="1"/>
</dbReference>
<feature type="domain" description="Nudix hydrolase" evidence="1">
    <location>
        <begin position="43"/>
        <end position="185"/>
    </location>
</feature>
<name>A0A4D7JV37_9BACT</name>
<accession>A0A4D7JV37</accession>
<dbReference type="PANTHER" id="PTHR43736">
    <property type="entry name" value="ADP-RIBOSE PYROPHOSPHATASE"/>
    <property type="match status" value="1"/>
</dbReference>
<keyword evidence="2" id="KW-0378">Hydrolase</keyword>
<reference evidence="2 3" key="1">
    <citation type="submission" date="2018-04" db="EMBL/GenBank/DDBJ databases">
        <title>Complete genome uncultured novel isolate.</title>
        <authorList>
            <person name="Merlino G."/>
        </authorList>
    </citation>
    <scope>NUCLEOTIDE SEQUENCE [LARGE SCALE GENOMIC DNA]</scope>
    <source>
        <strain evidence="3">R1DC9</strain>
    </source>
</reference>
<proteinExistence type="predicted"/>
<evidence type="ECO:0000313" key="3">
    <source>
        <dbReference type="Proteomes" id="UP000298616"/>
    </source>
</evidence>
<dbReference type="AlphaFoldDB" id="A0A4D7JV37"/>
<sequence>MVFELPLVLDQINITDPKEKEYLKLMLRLHFKEPKAYSRESLKAHFTASAILIDSAAENILLLHHKKLDRWLQPGGHADGNKCLPEVSMKELHEETNAVSAKLMNIIPFDLDIHTIPENKNEPEHQHYDLRFLWITDNLNEVRSNKESKGLKWIPVKELAEFTGGESSFVRIQKKIISIQKNLLETQGA</sequence>
<keyword evidence="3" id="KW-1185">Reference proteome</keyword>
<dbReference type="InterPro" id="IPR015797">
    <property type="entry name" value="NUDIX_hydrolase-like_dom_sf"/>
</dbReference>